<protein>
    <submittedName>
        <fullName evidence="2">Uncharacterized protein</fullName>
    </submittedName>
</protein>
<evidence type="ECO:0000313" key="3">
    <source>
        <dbReference type="Proteomes" id="UP000305948"/>
    </source>
</evidence>
<proteinExistence type="predicted"/>
<dbReference type="AlphaFoldDB" id="A0A5C3MUC3"/>
<sequence length="196" mass="21164">MHRFKSRARASNGKGKASPSSSRPACPAPEPSSVVKNWLKSAFLRRRSPAPGRSSTIDAAGPTPSSEKDAQNNADLSSHTRIGSPSVCSLAPKEESSAVNNLLSSVGLGVSVLMDVAECLEHFPYLKTIGGLLGKGIEIVQDVRDNADELERLKAKTRDWLHLLHKYDAEFQSIYNEDNLDLRQSVMSALSSSCVS</sequence>
<reference evidence="2 3" key="1">
    <citation type="journal article" date="2019" name="Nat. Ecol. Evol.">
        <title>Megaphylogeny resolves global patterns of mushroom evolution.</title>
        <authorList>
            <person name="Varga T."/>
            <person name="Krizsan K."/>
            <person name="Foldi C."/>
            <person name="Dima B."/>
            <person name="Sanchez-Garcia M."/>
            <person name="Sanchez-Ramirez S."/>
            <person name="Szollosi G.J."/>
            <person name="Szarkandi J.G."/>
            <person name="Papp V."/>
            <person name="Albert L."/>
            <person name="Andreopoulos W."/>
            <person name="Angelini C."/>
            <person name="Antonin V."/>
            <person name="Barry K.W."/>
            <person name="Bougher N.L."/>
            <person name="Buchanan P."/>
            <person name="Buyck B."/>
            <person name="Bense V."/>
            <person name="Catcheside P."/>
            <person name="Chovatia M."/>
            <person name="Cooper J."/>
            <person name="Damon W."/>
            <person name="Desjardin D."/>
            <person name="Finy P."/>
            <person name="Geml J."/>
            <person name="Haridas S."/>
            <person name="Hughes K."/>
            <person name="Justo A."/>
            <person name="Karasinski D."/>
            <person name="Kautmanova I."/>
            <person name="Kiss B."/>
            <person name="Kocsube S."/>
            <person name="Kotiranta H."/>
            <person name="LaButti K.M."/>
            <person name="Lechner B.E."/>
            <person name="Liimatainen K."/>
            <person name="Lipzen A."/>
            <person name="Lukacs Z."/>
            <person name="Mihaltcheva S."/>
            <person name="Morgado L.N."/>
            <person name="Niskanen T."/>
            <person name="Noordeloos M.E."/>
            <person name="Ohm R.A."/>
            <person name="Ortiz-Santana B."/>
            <person name="Ovrebo C."/>
            <person name="Racz N."/>
            <person name="Riley R."/>
            <person name="Savchenko A."/>
            <person name="Shiryaev A."/>
            <person name="Soop K."/>
            <person name="Spirin V."/>
            <person name="Szebenyi C."/>
            <person name="Tomsovsky M."/>
            <person name="Tulloss R.E."/>
            <person name="Uehling J."/>
            <person name="Grigoriev I.V."/>
            <person name="Vagvolgyi C."/>
            <person name="Papp T."/>
            <person name="Martin F.M."/>
            <person name="Miettinen O."/>
            <person name="Hibbett D.S."/>
            <person name="Nagy L.G."/>
        </authorList>
    </citation>
    <scope>NUCLEOTIDE SEQUENCE [LARGE SCALE GENOMIC DNA]</scope>
    <source>
        <strain evidence="2 3">OMC1185</strain>
    </source>
</reference>
<evidence type="ECO:0000256" key="1">
    <source>
        <dbReference type="SAM" id="MobiDB-lite"/>
    </source>
</evidence>
<name>A0A5C3MUC3_9AGAM</name>
<feature type="compositionally biased region" description="Polar residues" evidence="1">
    <location>
        <begin position="71"/>
        <end position="84"/>
    </location>
</feature>
<gene>
    <name evidence="2" type="ORF">OE88DRAFT_488776</name>
</gene>
<feature type="region of interest" description="Disordered" evidence="1">
    <location>
        <begin position="1"/>
        <end position="33"/>
    </location>
</feature>
<dbReference type="EMBL" id="ML213518">
    <property type="protein sequence ID" value="TFK48680.1"/>
    <property type="molecule type" value="Genomic_DNA"/>
</dbReference>
<dbReference type="Proteomes" id="UP000305948">
    <property type="component" value="Unassembled WGS sequence"/>
</dbReference>
<evidence type="ECO:0000313" key="2">
    <source>
        <dbReference type="EMBL" id="TFK48680.1"/>
    </source>
</evidence>
<accession>A0A5C3MUC3</accession>
<feature type="region of interest" description="Disordered" evidence="1">
    <location>
        <begin position="45"/>
        <end position="84"/>
    </location>
</feature>
<keyword evidence="3" id="KW-1185">Reference proteome</keyword>
<organism evidence="2 3">
    <name type="scientific">Heliocybe sulcata</name>
    <dbReference type="NCBI Taxonomy" id="5364"/>
    <lineage>
        <taxon>Eukaryota</taxon>
        <taxon>Fungi</taxon>
        <taxon>Dikarya</taxon>
        <taxon>Basidiomycota</taxon>
        <taxon>Agaricomycotina</taxon>
        <taxon>Agaricomycetes</taxon>
        <taxon>Gloeophyllales</taxon>
        <taxon>Gloeophyllaceae</taxon>
        <taxon>Heliocybe</taxon>
    </lineage>
</organism>